<evidence type="ECO:0000256" key="5">
    <source>
        <dbReference type="ARBA" id="ARBA00066962"/>
    </source>
</evidence>
<dbReference type="SUPFAM" id="SSF51011">
    <property type="entry name" value="Glycosyl hydrolase domain"/>
    <property type="match status" value="1"/>
</dbReference>
<dbReference type="Proteomes" id="UP000629468">
    <property type="component" value="Unassembled WGS sequence"/>
</dbReference>
<dbReference type="Pfam" id="PF21365">
    <property type="entry name" value="Glyco_hydro_31_3rd"/>
    <property type="match status" value="1"/>
</dbReference>
<dbReference type="PANTHER" id="PTHR43053">
    <property type="entry name" value="GLYCOSIDASE FAMILY 31"/>
    <property type="match status" value="1"/>
</dbReference>
<protein>
    <recommendedName>
        <fullName evidence="5">alpha-D-xyloside xylohydrolase</fullName>
        <ecNumber evidence="5">3.2.1.177</ecNumber>
    </recommendedName>
</protein>
<dbReference type="GO" id="GO:0030246">
    <property type="term" value="F:carbohydrate binding"/>
    <property type="evidence" value="ECO:0007669"/>
    <property type="project" value="InterPro"/>
</dbReference>
<dbReference type="SUPFAM" id="SSF51445">
    <property type="entry name" value="(Trans)glycosidases"/>
    <property type="match status" value="1"/>
</dbReference>
<dbReference type="SUPFAM" id="SSF74650">
    <property type="entry name" value="Galactose mutarotase-like"/>
    <property type="match status" value="1"/>
</dbReference>
<dbReference type="InterPro" id="IPR000322">
    <property type="entry name" value="Glyco_hydro_31_TIM"/>
</dbReference>
<accession>A0A8H7KI83</accession>
<dbReference type="CDD" id="cd14752">
    <property type="entry name" value="GH31_N"/>
    <property type="match status" value="1"/>
</dbReference>
<evidence type="ECO:0000256" key="1">
    <source>
        <dbReference type="ARBA" id="ARBA00007806"/>
    </source>
</evidence>
<sequence length="775" mass="87541">MKFNDGFWLLKNGVKPFYALQAVQVKKDDTGYDLQVSTRPIRHRGDTLGGPVLSIRVHSPTKDVIGVKIEHFASLHVHPNIELFPDDPPIPDVRLAEEGSNYMISSGDLKAEITHNPYSITFKSPDRILTFAGPKYQAVFDVPSHWTALSASNSSCLTQDTSSNPRPEPLPPVVRYINSELNISPGELIYGLGEQFGAFVKNGQSISVWNQDGGTSSEQAYKCVPFYITNRNYGVFINHPGEVEIEVGSEKVSRVGVSVTDKNLEYFIIYGKTPLEILEKYTRMTGRPAILPSWSFGLWLTTSFLTSYSQDTVSGFLEGMQQRNCPVRVFHIDCFWMKQYEWCSFTFDPDNFPDPKAYLAEIKEKYGVKICLWINPYISQLSPIFNEGAEEGYFIQRMDGTPWQWDLWQPGLAILDVTNPAACKWYNDKLTALLDLGVDCFKTDFAERIPHASIRFHNGADPRRMHNTYSVMYNELVFRLLSTRFGEGEAVLFARSSTVNGQRFPVHWGGDCESTWEAMAEALRGLLSLTASGFGFASHDIGGFEGHPDPEIYQRWVAFGLFSSHSRLHGSSSYRVPWNYGDVAVKTMSVYLDMKYRLMPYIYNLSIQARLKGHPVQRAMFMDFPEDRTTHYLDRQYMLGPSLLVAPVFNPPGEETEYYLPAGLWTNLWNKNRVIEGPKWVKELVPINEIPIWVRQGTVLVLGPTGTGKPDYDYTNNLEVQAYNIEAGGVEYIEVDIPVGKGVEIAGKIRVSKGDKIEFVSGNISIASQAFFRKA</sequence>
<dbReference type="InterPro" id="IPR017853">
    <property type="entry name" value="GH"/>
</dbReference>
<dbReference type="InterPro" id="IPR048395">
    <property type="entry name" value="Glyco_hydro_31_C"/>
</dbReference>
<organism evidence="10 11">
    <name type="scientific">Agaricus bisporus var. burnettii</name>
    <dbReference type="NCBI Taxonomy" id="192524"/>
    <lineage>
        <taxon>Eukaryota</taxon>
        <taxon>Fungi</taxon>
        <taxon>Dikarya</taxon>
        <taxon>Basidiomycota</taxon>
        <taxon>Agaricomycotina</taxon>
        <taxon>Agaricomycetes</taxon>
        <taxon>Agaricomycetidae</taxon>
        <taxon>Agaricales</taxon>
        <taxon>Agaricineae</taxon>
        <taxon>Agaricaceae</taxon>
        <taxon>Agaricus</taxon>
    </lineage>
</organism>
<evidence type="ECO:0000313" key="10">
    <source>
        <dbReference type="EMBL" id="KAF7777505.1"/>
    </source>
</evidence>
<dbReference type="EMBL" id="JABXXO010000005">
    <property type="protein sequence ID" value="KAF7777505.1"/>
    <property type="molecule type" value="Genomic_DNA"/>
</dbReference>
<dbReference type="Pfam" id="PF01055">
    <property type="entry name" value="Glyco_hydro_31_2nd"/>
    <property type="match status" value="1"/>
</dbReference>
<proteinExistence type="inferred from homology"/>
<comment type="caution">
    <text evidence="10">The sequence shown here is derived from an EMBL/GenBank/DDBJ whole genome shotgun (WGS) entry which is preliminary data.</text>
</comment>
<dbReference type="InterPro" id="IPR025887">
    <property type="entry name" value="Glyco_hydro_31_N_dom"/>
</dbReference>
<dbReference type="Gene3D" id="2.60.40.1180">
    <property type="entry name" value="Golgi alpha-mannosidase II"/>
    <property type="match status" value="2"/>
</dbReference>
<evidence type="ECO:0000256" key="2">
    <source>
        <dbReference type="ARBA" id="ARBA00022801"/>
    </source>
</evidence>
<dbReference type="InterPro" id="IPR050985">
    <property type="entry name" value="Alpha-glycosidase_related"/>
</dbReference>
<dbReference type="Gene3D" id="2.60.40.1760">
    <property type="entry name" value="glycosyl hydrolase (family 31)"/>
    <property type="match status" value="1"/>
</dbReference>
<keyword evidence="2 6" id="KW-0378">Hydrolase</keyword>
<reference evidence="10 11" key="1">
    <citation type="journal article" name="Sci. Rep.">
        <title>Telomere-to-telomere assembled and centromere annotated genomes of the two main subspecies of the button mushroom Agaricus bisporus reveal especially polymorphic chromosome ends.</title>
        <authorList>
            <person name="Sonnenberg A.S.M."/>
            <person name="Sedaghat-Telgerd N."/>
            <person name="Lavrijssen B."/>
            <person name="Ohm R.A."/>
            <person name="Hendrickx P.M."/>
            <person name="Scholtmeijer K."/>
            <person name="Baars J.J.P."/>
            <person name="van Peer A."/>
        </authorList>
    </citation>
    <scope>NUCLEOTIDE SEQUENCE [LARGE SCALE GENOMIC DNA]</scope>
    <source>
        <strain evidence="10 11">H119_p4</strain>
    </source>
</reference>
<evidence type="ECO:0000259" key="7">
    <source>
        <dbReference type="Pfam" id="PF01055"/>
    </source>
</evidence>
<evidence type="ECO:0000256" key="3">
    <source>
        <dbReference type="ARBA" id="ARBA00023295"/>
    </source>
</evidence>
<dbReference type="InterPro" id="IPR011013">
    <property type="entry name" value="Gal_mutarotase_sf_dom"/>
</dbReference>
<dbReference type="FunFam" id="3.20.20.80:FF:000053">
    <property type="entry name" value="Alpha-xylosidase YicI"/>
    <property type="match status" value="1"/>
</dbReference>
<dbReference type="NCBIfam" id="NF007940">
    <property type="entry name" value="PRK10658.1"/>
    <property type="match status" value="1"/>
</dbReference>
<dbReference type="InterPro" id="IPR013780">
    <property type="entry name" value="Glyco_hydro_b"/>
</dbReference>
<feature type="domain" description="Glycoside hydrolase family 31 N-terminal" evidence="8">
    <location>
        <begin position="55"/>
        <end position="245"/>
    </location>
</feature>
<evidence type="ECO:0000313" key="11">
    <source>
        <dbReference type="Proteomes" id="UP000629468"/>
    </source>
</evidence>
<dbReference type="GO" id="GO:0061634">
    <property type="term" value="F:alpha-D-xyloside xylohydrolase"/>
    <property type="evidence" value="ECO:0007669"/>
    <property type="project" value="UniProtKB-EC"/>
</dbReference>
<dbReference type="PANTHER" id="PTHR43053:SF4">
    <property type="entry name" value="MYOGENESIS-REGULATING GLYCOSIDASE"/>
    <property type="match status" value="1"/>
</dbReference>
<name>A0A8H7KI83_AGABI</name>
<evidence type="ECO:0000259" key="8">
    <source>
        <dbReference type="Pfam" id="PF13802"/>
    </source>
</evidence>
<dbReference type="Gene3D" id="3.20.20.80">
    <property type="entry name" value="Glycosidases"/>
    <property type="match status" value="1"/>
</dbReference>
<feature type="domain" description="Glycoside hydrolase family 31 TIM barrel" evidence="7">
    <location>
        <begin position="288"/>
        <end position="605"/>
    </location>
</feature>
<feature type="domain" description="Glycosyl hydrolase family 31 C-terminal" evidence="9">
    <location>
        <begin position="613"/>
        <end position="700"/>
    </location>
</feature>
<dbReference type="Pfam" id="PF13802">
    <property type="entry name" value="Gal_mutarotas_2"/>
    <property type="match status" value="1"/>
</dbReference>
<dbReference type="AlphaFoldDB" id="A0A8H7KI83"/>
<evidence type="ECO:0000259" key="9">
    <source>
        <dbReference type="Pfam" id="PF21365"/>
    </source>
</evidence>
<evidence type="ECO:0000256" key="6">
    <source>
        <dbReference type="RuleBase" id="RU361185"/>
    </source>
</evidence>
<evidence type="ECO:0000256" key="4">
    <source>
        <dbReference type="ARBA" id="ARBA00052064"/>
    </source>
</evidence>
<dbReference type="EC" id="3.2.1.177" evidence="5"/>
<dbReference type="CDD" id="cd06593">
    <property type="entry name" value="GH31_xylosidase_YicI"/>
    <property type="match status" value="1"/>
</dbReference>
<comment type="similarity">
    <text evidence="1 6">Belongs to the glycosyl hydrolase 31 family.</text>
</comment>
<dbReference type="GO" id="GO:0005975">
    <property type="term" value="P:carbohydrate metabolic process"/>
    <property type="evidence" value="ECO:0007669"/>
    <property type="project" value="InterPro"/>
</dbReference>
<comment type="catalytic activity">
    <reaction evidence="4">
        <text>Hydrolysis of terminal, non-reducing alpha-D-xylose residues with release of alpha-D-xylose.</text>
        <dbReference type="EC" id="3.2.1.177"/>
    </reaction>
</comment>
<gene>
    <name evidence="10" type="ORF">Agabi119p4_3577</name>
</gene>
<keyword evidence="3 6" id="KW-0326">Glycosidase</keyword>